<comment type="subcellular location">
    <subcellularLocation>
        <location evidence="1 8">Cell outer membrane</location>
        <topology evidence="1 8">Multi-pass membrane protein</topology>
    </subcellularLocation>
</comment>
<evidence type="ECO:0000256" key="1">
    <source>
        <dbReference type="ARBA" id="ARBA00004571"/>
    </source>
</evidence>
<evidence type="ECO:0000259" key="10">
    <source>
        <dbReference type="Pfam" id="PF00593"/>
    </source>
</evidence>
<dbReference type="InterPro" id="IPR037066">
    <property type="entry name" value="Plug_dom_sf"/>
</dbReference>
<dbReference type="InterPro" id="IPR036942">
    <property type="entry name" value="Beta-barrel_TonB_sf"/>
</dbReference>
<keyword evidence="5 9" id="KW-0798">TonB box</keyword>
<evidence type="ECO:0000256" key="4">
    <source>
        <dbReference type="ARBA" id="ARBA00022692"/>
    </source>
</evidence>
<evidence type="ECO:0000256" key="8">
    <source>
        <dbReference type="PROSITE-ProRule" id="PRU01360"/>
    </source>
</evidence>
<name>A0AAQ3L6D0_9BACT</name>
<dbReference type="Pfam" id="PF07715">
    <property type="entry name" value="Plug"/>
    <property type="match status" value="1"/>
</dbReference>
<dbReference type="SUPFAM" id="SSF56935">
    <property type="entry name" value="Porins"/>
    <property type="match status" value="1"/>
</dbReference>
<dbReference type="CDD" id="cd01347">
    <property type="entry name" value="ligand_gated_channel"/>
    <property type="match status" value="1"/>
</dbReference>
<keyword evidence="3 8" id="KW-1134">Transmembrane beta strand</keyword>
<dbReference type="RefSeq" id="WP_317832247.1">
    <property type="nucleotide sequence ID" value="NZ_CP136920.1"/>
</dbReference>
<reference evidence="12 13" key="1">
    <citation type="submission" date="2023-10" db="EMBL/GenBank/DDBJ databases">
        <title>Rubellicoccus peritrichatus gen. nov., sp. nov., isolated from an algae of coral reef tank.</title>
        <authorList>
            <person name="Luo J."/>
        </authorList>
    </citation>
    <scope>NUCLEOTIDE SEQUENCE [LARGE SCALE GENOMIC DNA]</scope>
    <source>
        <strain evidence="12 13">CR14</strain>
    </source>
</reference>
<dbReference type="AlphaFoldDB" id="A0AAQ3L6D0"/>
<dbReference type="GO" id="GO:0009279">
    <property type="term" value="C:cell outer membrane"/>
    <property type="evidence" value="ECO:0007669"/>
    <property type="project" value="UniProtKB-SubCell"/>
</dbReference>
<keyword evidence="2 8" id="KW-0813">Transport</keyword>
<keyword evidence="6 8" id="KW-0472">Membrane</keyword>
<gene>
    <name evidence="12" type="ORF">RZN69_16030</name>
</gene>
<dbReference type="Proteomes" id="UP001304300">
    <property type="component" value="Chromosome"/>
</dbReference>
<evidence type="ECO:0000313" key="13">
    <source>
        <dbReference type="Proteomes" id="UP001304300"/>
    </source>
</evidence>
<evidence type="ECO:0000259" key="11">
    <source>
        <dbReference type="Pfam" id="PF07715"/>
    </source>
</evidence>
<evidence type="ECO:0000313" key="12">
    <source>
        <dbReference type="EMBL" id="WOO40130.1"/>
    </source>
</evidence>
<evidence type="ECO:0000256" key="5">
    <source>
        <dbReference type="ARBA" id="ARBA00023077"/>
    </source>
</evidence>
<evidence type="ECO:0000256" key="7">
    <source>
        <dbReference type="ARBA" id="ARBA00023237"/>
    </source>
</evidence>
<dbReference type="Gene3D" id="2.40.170.20">
    <property type="entry name" value="TonB-dependent receptor, beta-barrel domain"/>
    <property type="match status" value="1"/>
</dbReference>
<dbReference type="InterPro" id="IPR012910">
    <property type="entry name" value="Plug_dom"/>
</dbReference>
<evidence type="ECO:0000256" key="6">
    <source>
        <dbReference type="ARBA" id="ARBA00023136"/>
    </source>
</evidence>
<keyword evidence="7 8" id="KW-0998">Cell outer membrane</keyword>
<evidence type="ECO:0000256" key="9">
    <source>
        <dbReference type="RuleBase" id="RU003357"/>
    </source>
</evidence>
<accession>A0AAQ3L6D0</accession>
<dbReference type="InterPro" id="IPR000531">
    <property type="entry name" value="Beta-barrel_TonB"/>
</dbReference>
<dbReference type="Gene3D" id="2.170.130.10">
    <property type="entry name" value="TonB-dependent receptor, plug domain"/>
    <property type="match status" value="1"/>
</dbReference>
<sequence length="655" mass="72844">MYRNFRLNVIVATLLGVSPLCAQKIDDIVELEPFVVTASRFDELAENIPVNLDLITAETIEKSGATDLVEVLEKEAGVFFRSTSGNASDAEIDLRGFGENSGVRTLVLVDGVKLNRPDIGALNWLQIPLSEIESVEVLRGTQTALYGNNATGGVVKITTKRGLKNPGGTLTGIVGNYGLANIRGGYSGNNGAFTASVNAEYNQLNGYRDNSRYVAKSGSMNLGYNISEKLSIRGSFAYIDTASLLPGGLTLAQAQNTPRQSFASPETSFSNEQIWRLDGVIDYALDDQDRLELTAGYNRRDLSWNLEGPGADNLIQTVTVSPKQIIERNQWKLVYGLDYIHDSLDFDIFQNNRTINSGNGSLTRDSIGGYGQVQYEIDKQWIASAGLRLEGTFLNGQNTDLQPPIDNFDANKNDFGTAFDLGLVYKVSDELRIWSRFDRLYRYPATDEIAAYQGFPLSQPFNFDLDPETGYNVEVGLDWERSGFFGSANLFAMWLDGEIGFDFVQNLNLNIGDTRRLGVDLSFGYRSQLWSLRADYSFIDANYTGGFLSGQPIWLVPRQRFSLRGEINPTKELSFVARYSYTAEQLQGNDITNTLPRIPSFQLVDLLARYEIRDWLDVFVGVDNVFDENYFSVAFVGTYYPASGRTYKGGLTARF</sequence>
<dbReference type="InterPro" id="IPR039426">
    <property type="entry name" value="TonB-dep_rcpt-like"/>
</dbReference>
<dbReference type="EMBL" id="CP136920">
    <property type="protein sequence ID" value="WOO40130.1"/>
    <property type="molecule type" value="Genomic_DNA"/>
</dbReference>
<protein>
    <submittedName>
        <fullName evidence="12">TonB-dependent receptor</fullName>
    </submittedName>
</protein>
<feature type="domain" description="TonB-dependent receptor-like beta-barrel" evidence="10">
    <location>
        <begin position="255"/>
        <end position="625"/>
    </location>
</feature>
<comment type="similarity">
    <text evidence="8 9">Belongs to the TonB-dependent receptor family.</text>
</comment>
<keyword evidence="4 8" id="KW-0812">Transmembrane</keyword>
<dbReference type="PANTHER" id="PTHR30069">
    <property type="entry name" value="TONB-DEPENDENT OUTER MEMBRANE RECEPTOR"/>
    <property type="match status" value="1"/>
</dbReference>
<proteinExistence type="inferred from homology"/>
<keyword evidence="12" id="KW-0675">Receptor</keyword>
<evidence type="ECO:0000256" key="3">
    <source>
        <dbReference type="ARBA" id="ARBA00022452"/>
    </source>
</evidence>
<dbReference type="GO" id="GO:0044718">
    <property type="term" value="P:siderophore transmembrane transport"/>
    <property type="evidence" value="ECO:0007669"/>
    <property type="project" value="TreeGrafter"/>
</dbReference>
<dbReference type="KEGG" id="puo:RZN69_16030"/>
<dbReference type="GO" id="GO:0015344">
    <property type="term" value="F:siderophore uptake transmembrane transporter activity"/>
    <property type="evidence" value="ECO:0007669"/>
    <property type="project" value="TreeGrafter"/>
</dbReference>
<dbReference type="Pfam" id="PF00593">
    <property type="entry name" value="TonB_dep_Rec_b-barrel"/>
    <property type="match status" value="1"/>
</dbReference>
<keyword evidence="13" id="KW-1185">Reference proteome</keyword>
<feature type="domain" description="TonB-dependent receptor plug" evidence="11">
    <location>
        <begin position="47"/>
        <end position="154"/>
    </location>
</feature>
<evidence type="ECO:0000256" key="2">
    <source>
        <dbReference type="ARBA" id="ARBA00022448"/>
    </source>
</evidence>
<organism evidence="12 13">
    <name type="scientific">Rubellicoccus peritrichatus</name>
    <dbReference type="NCBI Taxonomy" id="3080537"/>
    <lineage>
        <taxon>Bacteria</taxon>
        <taxon>Pseudomonadati</taxon>
        <taxon>Verrucomicrobiota</taxon>
        <taxon>Opitutia</taxon>
        <taxon>Puniceicoccales</taxon>
        <taxon>Cerasicoccaceae</taxon>
        <taxon>Rubellicoccus</taxon>
    </lineage>
</organism>
<dbReference type="PANTHER" id="PTHR30069:SF27">
    <property type="entry name" value="BLL4766 PROTEIN"/>
    <property type="match status" value="1"/>
</dbReference>
<dbReference type="PROSITE" id="PS52016">
    <property type="entry name" value="TONB_DEPENDENT_REC_3"/>
    <property type="match status" value="1"/>
</dbReference>